<evidence type="ECO:0000313" key="3">
    <source>
        <dbReference type="Proteomes" id="UP000001959"/>
    </source>
</evidence>
<accession>Q0C2D6</accession>
<evidence type="ECO:0000313" key="2">
    <source>
        <dbReference type="EMBL" id="ABI76306.1"/>
    </source>
</evidence>
<feature type="compositionally biased region" description="Basic and acidic residues" evidence="1">
    <location>
        <begin position="1"/>
        <end position="10"/>
    </location>
</feature>
<dbReference type="GO" id="GO:0043565">
    <property type="term" value="F:sequence-specific DNA binding"/>
    <property type="evidence" value="ECO:0007669"/>
    <property type="project" value="InterPro"/>
</dbReference>
<dbReference type="KEGG" id="hne:HNE_1390"/>
<dbReference type="EMBL" id="CP000158">
    <property type="protein sequence ID" value="ABI76306.1"/>
    <property type="molecule type" value="Genomic_DNA"/>
</dbReference>
<evidence type="ECO:0008006" key="4">
    <source>
        <dbReference type="Google" id="ProtNLM"/>
    </source>
</evidence>
<dbReference type="InterPro" id="IPR036388">
    <property type="entry name" value="WH-like_DNA-bd_sf"/>
</dbReference>
<dbReference type="AlphaFoldDB" id="Q0C2D6"/>
<dbReference type="InterPro" id="IPR010921">
    <property type="entry name" value="Trp_repressor/repl_initiator"/>
</dbReference>
<dbReference type="InterPro" id="IPR009534">
    <property type="entry name" value="DUF1153"/>
</dbReference>
<keyword evidence="3" id="KW-1185">Reference proteome</keyword>
<reference evidence="2 3" key="1">
    <citation type="journal article" date="2006" name="J. Bacteriol.">
        <title>Comparative genomic evidence for a close relationship between the dimorphic prosthecate bacteria Hyphomonas neptunium and Caulobacter crescentus.</title>
        <authorList>
            <person name="Badger J.H."/>
            <person name="Hoover T.R."/>
            <person name="Brun Y.V."/>
            <person name="Weiner R.M."/>
            <person name="Laub M.T."/>
            <person name="Alexandre G."/>
            <person name="Mrazek J."/>
            <person name="Ren Q."/>
            <person name="Paulsen I.T."/>
            <person name="Nelson K.E."/>
            <person name="Khouri H.M."/>
            <person name="Radune D."/>
            <person name="Sosa J."/>
            <person name="Dodson R.J."/>
            <person name="Sullivan S.A."/>
            <person name="Rosovitz M.J."/>
            <person name="Madupu R."/>
            <person name="Brinkac L.M."/>
            <person name="Durkin A.S."/>
            <person name="Daugherty S.C."/>
            <person name="Kothari S.P."/>
            <person name="Giglio M.G."/>
            <person name="Zhou L."/>
            <person name="Haft D.H."/>
            <person name="Selengut J.D."/>
            <person name="Davidsen T.M."/>
            <person name="Yang Q."/>
            <person name="Zafar N."/>
            <person name="Ward N.L."/>
        </authorList>
    </citation>
    <scope>NUCLEOTIDE SEQUENCE [LARGE SCALE GENOMIC DNA]</scope>
    <source>
        <strain evidence="2 3">ATCC 15444</strain>
    </source>
</reference>
<gene>
    <name evidence="2" type="ordered locus">HNE_1390</name>
</gene>
<dbReference type="STRING" id="228405.HNE_1390"/>
<dbReference type="eggNOG" id="ENOG5031CDG">
    <property type="taxonomic scope" value="Bacteria"/>
</dbReference>
<dbReference type="SUPFAM" id="SSF48295">
    <property type="entry name" value="TrpR-like"/>
    <property type="match status" value="1"/>
</dbReference>
<feature type="region of interest" description="Disordered" evidence="1">
    <location>
        <begin position="1"/>
        <end position="35"/>
    </location>
</feature>
<proteinExistence type="predicted"/>
<protein>
    <recommendedName>
        <fullName evidence="4">DUF1153 domain-containing protein</fullName>
    </recommendedName>
</protein>
<dbReference type="Pfam" id="PF06627">
    <property type="entry name" value="DUF1153"/>
    <property type="match status" value="1"/>
</dbReference>
<sequence length="101" mass="11672">MSCHRQEQVMHMETQNARPISVKGPDGQKMTLADLPSPNISRWVTRRKAEVVAAVTGGLLTREAACERYNLTDEEYEAWERLYARHGAKGLRTTRLQQYRR</sequence>
<dbReference type="Proteomes" id="UP000001959">
    <property type="component" value="Chromosome"/>
</dbReference>
<evidence type="ECO:0000256" key="1">
    <source>
        <dbReference type="SAM" id="MobiDB-lite"/>
    </source>
</evidence>
<organism evidence="2 3">
    <name type="scientific">Hyphomonas neptunium (strain ATCC 15444)</name>
    <dbReference type="NCBI Taxonomy" id="228405"/>
    <lineage>
        <taxon>Bacteria</taxon>
        <taxon>Pseudomonadati</taxon>
        <taxon>Pseudomonadota</taxon>
        <taxon>Alphaproteobacteria</taxon>
        <taxon>Hyphomonadales</taxon>
        <taxon>Hyphomonadaceae</taxon>
        <taxon>Hyphomonas</taxon>
    </lineage>
</organism>
<dbReference type="HOGENOM" id="CLU_161849_0_0_5"/>
<dbReference type="Gene3D" id="1.10.10.10">
    <property type="entry name" value="Winged helix-like DNA-binding domain superfamily/Winged helix DNA-binding domain"/>
    <property type="match status" value="1"/>
</dbReference>
<name>Q0C2D6_HYPNA</name>